<evidence type="ECO:0000256" key="1">
    <source>
        <dbReference type="SAM" id="MobiDB-lite"/>
    </source>
</evidence>
<gene>
    <name evidence="2" type="ORF">FF041_29845</name>
</gene>
<organism evidence="2 3">
    <name type="scientific">Streptomyces jumonjinensis</name>
    <dbReference type="NCBI Taxonomy" id="1945"/>
    <lineage>
        <taxon>Bacteria</taxon>
        <taxon>Bacillati</taxon>
        <taxon>Actinomycetota</taxon>
        <taxon>Actinomycetes</taxon>
        <taxon>Kitasatosporales</taxon>
        <taxon>Streptomycetaceae</taxon>
        <taxon>Streptomyces</taxon>
    </lineage>
</organism>
<keyword evidence="3" id="KW-1185">Reference proteome</keyword>
<feature type="region of interest" description="Disordered" evidence="1">
    <location>
        <begin position="1"/>
        <end position="29"/>
    </location>
</feature>
<proteinExistence type="predicted"/>
<name>A0A646KPH6_STRJU</name>
<feature type="region of interest" description="Disordered" evidence="1">
    <location>
        <begin position="69"/>
        <end position="92"/>
    </location>
</feature>
<dbReference type="AlphaFoldDB" id="A0A646KPH6"/>
<evidence type="ECO:0000313" key="3">
    <source>
        <dbReference type="Proteomes" id="UP000419138"/>
    </source>
</evidence>
<feature type="compositionally biased region" description="Low complexity" evidence="1">
    <location>
        <begin position="1"/>
        <end position="20"/>
    </location>
</feature>
<protein>
    <submittedName>
        <fullName evidence="2">Uncharacterized protein</fullName>
    </submittedName>
</protein>
<dbReference type="EMBL" id="VCLA01000189">
    <property type="protein sequence ID" value="MQT04219.1"/>
    <property type="molecule type" value="Genomic_DNA"/>
</dbReference>
<dbReference type="Proteomes" id="UP000419138">
    <property type="component" value="Unassembled WGS sequence"/>
</dbReference>
<evidence type="ECO:0000313" key="2">
    <source>
        <dbReference type="EMBL" id="MQT04219.1"/>
    </source>
</evidence>
<comment type="caution">
    <text evidence="2">The sequence shown here is derived from an EMBL/GenBank/DDBJ whole genome shotgun (WGS) entry which is preliminary data.</text>
</comment>
<sequence length="92" mass="9522">MPPDPAQAAPEAREPAAPGPLGVARTPTGDAGVDALLARLADADRLPADAHPQVYEDVHQGLRETLAALDARPGPVPVSREPSPSPSYDLRS</sequence>
<accession>A0A646KPH6</accession>
<reference evidence="2 3" key="1">
    <citation type="submission" date="2019-05" db="EMBL/GenBank/DDBJ databases">
        <title>Comparative genomics and metabolomics analyses of clavulanic acid producing Streptomyces species provides insight into specialized metabolism and evolution of beta-lactam biosynthetic gene clusters.</title>
        <authorList>
            <person name="Moore M.A."/>
            <person name="Cruz-Morales P."/>
            <person name="Barona Gomez F."/>
            <person name="Kapil T."/>
        </authorList>
    </citation>
    <scope>NUCLEOTIDE SEQUENCE [LARGE SCALE GENOMIC DNA]</scope>
    <source>
        <strain evidence="2 3">NRRL 5741</strain>
    </source>
</reference>